<proteinExistence type="predicted"/>
<name>A0A8S1QRQ8_9CILI</name>
<dbReference type="Proteomes" id="UP000692954">
    <property type="component" value="Unassembled WGS sequence"/>
</dbReference>
<gene>
    <name evidence="1" type="ORF">PSON_ATCC_30995.1.T1140041</name>
</gene>
<evidence type="ECO:0000313" key="1">
    <source>
        <dbReference type="EMBL" id="CAD8117504.1"/>
    </source>
</evidence>
<accession>A0A8S1QRQ8</accession>
<sequence>MLINLKFKNNGPSQIQFIFNKCLASDWNQGILIIQLKIKLIKQQLLIFQVQSIIQQKIPINIMLPFFLYLMFGQSLDKYGSNSSKKYY</sequence>
<dbReference type="EMBL" id="CAJJDN010000114">
    <property type="protein sequence ID" value="CAD8117504.1"/>
    <property type="molecule type" value="Genomic_DNA"/>
</dbReference>
<dbReference type="AlphaFoldDB" id="A0A8S1QRQ8"/>
<protein>
    <submittedName>
        <fullName evidence="1">Uncharacterized protein</fullName>
    </submittedName>
</protein>
<organism evidence="1 2">
    <name type="scientific">Paramecium sonneborni</name>
    <dbReference type="NCBI Taxonomy" id="65129"/>
    <lineage>
        <taxon>Eukaryota</taxon>
        <taxon>Sar</taxon>
        <taxon>Alveolata</taxon>
        <taxon>Ciliophora</taxon>
        <taxon>Intramacronucleata</taxon>
        <taxon>Oligohymenophorea</taxon>
        <taxon>Peniculida</taxon>
        <taxon>Parameciidae</taxon>
        <taxon>Paramecium</taxon>
    </lineage>
</organism>
<reference evidence="1" key="1">
    <citation type="submission" date="2021-01" db="EMBL/GenBank/DDBJ databases">
        <authorList>
            <consortium name="Genoscope - CEA"/>
            <person name="William W."/>
        </authorList>
    </citation>
    <scope>NUCLEOTIDE SEQUENCE</scope>
</reference>
<evidence type="ECO:0000313" key="2">
    <source>
        <dbReference type="Proteomes" id="UP000692954"/>
    </source>
</evidence>
<keyword evidence="2" id="KW-1185">Reference proteome</keyword>
<comment type="caution">
    <text evidence="1">The sequence shown here is derived from an EMBL/GenBank/DDBJ whole genome shotgun (WGS) entry which is preliminary data.</text>
</comment>